<accession>B0RYH0</accession>
<dbReference type="Proteomes" id="UP000001188">
    <property type="component" value="Chromosome"/>
</dbReference>
<sequence>MTTTHSPRTNADLAAIVACDLTPDLQVALIRRGPISDQAPEQAIAYAASVRDACTAAVPGDDSLAAAYVAANTSLAEVERQLQSVSVLSMAFGLARDYDQQITVQEGELVNACPSPIEIHPTDEGVLMELYTNSVRNAEFLLSESNGQRSRELIVIPAGQGNLVAGTLLKADNTKAADGADAVKVLYGAVDASTEAVKATAIARDAEVHGELLSWASDTTADEKLLSVQSLQQAGITVRWTSLPIKSGAADQIEFVQVPVGGAAAASIGPIVAHIKDVFGALVNGSAASVTLTKTTSAGSLTGGGAKAAVNGVATWPAVSFSAAGTFTLTAASAGLTSDVSDEIVITAAA</sequence>
<evidence type="ECO:0000313" key="1">
    <source>
        <dbReference type="EMBL" id="CAP52690.1"/>
    </source>
</evidence>
<dbReference type="Pfam" id="PF02924">
    <property type="entry name" value="HDPD"/>
    <property type="match status" value="1"/>
</dbReference>
<reference evidence="1 2" key="1">
    <citation type="journal article" date="2008" name="J. Biotechnol.">
        <title>The genome of Xanthomonas campestris pv. campestris B100 and its use for the reconstruction of metabolic pathways involved in xanthan biosynthesis.</title>
        <authorList>
            <person name="Vorholter F.J."/>
            <person name="Schneiker S."/>
            <person name="Goesmann A."/>
            <person name="Krause L."/>
            <person name="Bekel T."/>
            <person name="Kaiser O."/>
            <person name="Linke B."/>
            <person name="Patschkowski T."/>
            <person name="Ruckert C."/>
            <person name="Schmid J."/>
            <person name="Sidhu V.K."/>
            <person name="Sieber V."/>
            <person name="Tauch A."/>
            <person name="Watt S.A."/>
            <person name="Weisshaar B."/>
            <person name="Becker A."/>
            <person name="Niehaus K."/>
            <person name="Puhler A."/>
        </authorList>
    </citation>
    <scope>NUCLEOTIDE SEQUENCE [LARGE SCALE GENOMIC DNA]</scope>
    <source>
        <strain evidence="1 2">B100</strain>
    </source>
</reference>
<organism evidence="1 2">
    <name type="scientific">Xanthomonas campestris pv. campestris (strain B100)</name>
    <dbReference type="NCBI Taxonomy" id="509169"/>
    <lineage>
        <taxon>Bacteria</taxon>
        <taxon>Pseudomonadati</taxon>
        <taxon>Pseudomonadota</taxon>
        <taxon>Gammaproteobacteria</taxon>
        <taxon>Lysobacterales</taxon>
        <taxon>Lysobacteraceae</taxon>
        <taxon>Xanthomonas</taxon>
    </lineage>
</organism>
<dbReference type="InterPro" id="IPR004195">
    <property type="entry name" value="Head_decoration_D"/>
</dbReference>
<dbReference type="KEGG" id="xca:xcc-b100_3325"/>
<name>B0RYH0_XANCB</name>
<evidence type="ECO:0000313" key="2">
    <source>
        <dbReference type="Proteomes" id="UP000001188"/>
    </source>
</evidence>
<dbReference type="EMBL" id="AM920689">
    <property type="protein sequence ID" value="CAP52690.1"/>
    <property type="molecule type" value="Genomic_DNA"/>
</dbReference>
<protein>
    <submittedName>
        <fullName evidence="1">Uncharacterized protein</fullName>
    </submittedName>
</protein>
<dbReference type="HOGENOM" id="CLU_792140_0_0_6"/>
<proteinExistence type="predicted"/>
<dbReference type="AlphaFoldDB" id="B0RYH0"/>
<gene>
    <name evidence="1" type="ORF">XCCB100_3325</name>
</gene>